<reference evidence="2" key="1">
    <citation type="journal article" date="2019" name="Int. J. Syst. Evol. Microbiol.">
        <title>The Global Catalogue of Microorganisms (GCM) 10K type strain sequencing project: providing services to taxonomists for standard genome sequencing and annotation.</title>
        <authorList>
            <consortium name="The Broad Institute Genomics Platform"/>
            <consortium name="The Broad Institute Genome Sequencing Center for Infectious Disease"/>
            <person name="Wu L."/>
            <person name="Ma J."/>
        </authorList>
    </citation>
    <scope>NUCLEOTIDE SEQUENCE [LARGE SCALE GENOMIC DNA]</scope>
    <source>
        <strain evidence="2">CCUG 56029</strain>
    </source>
</reference>
<dbReference type="RefSeq" id="WP_380036377.1">
    <property type="nucleotide sequence ID" value="NZ_JBHSEH010000004.1"/>
</dbReference>
<comment type="caution">
    <text evidence="1">The sequence shown here is derived from an EMBL/GenBank/DDBJ whole genome shotgun (WGS) entry which is preliminary data.</text>
</comment>
<name>A0ABV8XI24_9DEIO</name>
<proteinExistence type="predicted"/>
<keyword evidence="2" id="KW-1185">Reference proteome</keyword>
<dbReference type="Proteomes" id="UP001595998">
    <property type="component" value="Unassembled WGS sequence"/>
</dbReference>
<dbReference type="EMBL" id="JBHSEH010000004">
    <property type="protein sequence ID" value="MFC4425224.1"/>
    <property type="molecule type" value="Genomic_DNA"/>
</dbReference>
<evidence type="ECO:0000313" key="1">
    <source>
        <dbReference type="EMBL" id="MFC4425224.1"/>
    </source>
</evidence>
<protein>
    <submittedName>
        <fullName evidence="1">Uncharacterized protein</fullName>
    </submittedName>
</protein>
<gene>
    <name evidence="1" type="ORF">ACFOZ9_03295</name>
</gene>
<accession>A0ABV8XI24</accession>
<evidence type="ECO:0000313" key="2">
    <source>
        <dbReference type="Proteomes" id="UP001595998"/>
    </source>
</evidence>
<sequence length="65" mass="7418">MDVLRRRAPTAQTWMAALLLQQHGYTVVLEKNGTGQLRARYDKPWVLFPDPPRPEALGENLTDQS</sequence>
<organism evidence="1 2">
    <name type="scientific">Deinococcus navajonensis</name>
    <dbReference type="NCBI Taxonomy" id="309884"/>
    <lineage>
        <taxon>Bacteria</taxon>
        <taxon>Thermotogati</taxon>
        <taxon>Deinococcota</taxon>
        <taxon>Deinococci</taxon>
        <taxon>Deinococcales</taxon>
        <taxon>Deinococcaceae</taxon>
        <taxon>Deinococcus</taxon>
    </lineage>
</organism>